<dbReference type="Pfam" id="PF00001">
    <property type="entry name" value="7tm_1"/>
    <property type="match status" value="1"/>
</dbReference>
<dbReference type="PROSITE" id="PS00237">
    <property type="entry name" value="G_PROTEIN_RECEP_F1_1"/>
    <property type="match status" value="1"/>
</dbReference>
<name>A0A3S3Q181_9ACAR</name>
<reference evidence="14" key="2">
    <citation type="submission" date="2018-11" db="EMBL/GenBank/DDBJ databases">
        <title>Trombidioid mite genomics.</title>
        <authorList>
            <person name="Dong X."/>
        </authorList>
    </citation>
    <scope>NUCLEOTIDE SEQUENCE</scope>
    <source>
        <strain evidence="14">UoL-WK</strain>
    </source>
</reference>
<evidence type="ECO:0000256" key="1">
    <source>
        <dbReference type="ARBA" id="ARBA00004651"/>
    </source>
</evidence>
<dbReference type="GO" id="GO:0071880">
    <property type="term" value="P:adenylate cyclase-activating adrenergic receptor signaling pathway"/>
    <property type="evidence" value="ECO:0007669"/>
    <property type="project" value="TreeGrafter"/>
</dbReference>
<evidence type="ECO:0000256" key="9">
    <source>
        <dbReference type="ARBA" id="ARBA00023170"/>
    </source>
</evidence>
<dbReference type="PRINTS" id="PR00237">
    <property type="entry name" value="GPCRRHODOPSN"/>
</dbReference>
<evidence type="ECO:0000256" key="12">
    <source>
        <dbReference type="SAM" id="Phobius"/>
    </source>
</evidence>
<accession>A0A3S3Q181</accession>
<comment type="similarity">
    <text evidence="2 11">Belongs to the G-protein coupled receptor 1 family.</text>
</comment>
<feature type="transmembrane region" description="Helical" evidence="12">
    <location>
        <begin position="194"/>
        <end position="217"/>
    </location>
</feature>
<protein>
    <submittedName>
        <fullName evidence="14">5-hydroxytryptamine receptor 2A-like protein</fullName>
    </submittedName>
</protein>
<feature type="non-terminal residue" evidence="14">
    <location>
        <position position="1"/>
    </location>
</feature>
<organism evidence="14 16">
    <name type="scientific">Dinothrombium tinctorium</name>
    <dbReference type="NCBI Taxonomy" id="1965070"/>
    <lineage>
        <taxon>Eukaryota</taxon>
        <taxon>Metazoa</taxon>
        <taxon>Ecdysozoa</taxon>
        <taxon>Arthropoda</taxon>
        <taxon>Chelicerata</taxon>
        <taxon>Arachnida</taxon>
        <taxon>Acari</taxon>
        <taxon>Acariformes</taxon>
        <taxon>Trombidiformes</taxon>
        <taxon>Prostigmata</taxon>
        <taxon>Anystina</taxon>
        <taxon>Parasitengona</taxon>
        <taxon>Trombidioidea</taxon>
        <taxon>Trombidiidae</taxon>
        <taxon>Dinothrombium</taxon>
    </lineage>
</organism>
<reference evidence="14 16" key="1">
    <citation type="journal article" date="2018" name="Gigascience">
        <title>Genomes of trombidid mites reveal novel predicted allergens and laterally-transferred genes associated with secondary metabolism.</title>
        <authorList>
            <person name="Dong X."/>
            <person name="Chaisiri K."/>
            <person name="Xia D."/>
            <person name="Armstrong S.D."/>
            <person name="Fang Y."/>
            <person name="Donnelly M.J."/>
            <person name="Kadowaki T."/>
            <person name="McGarry J.W."/>
            <person name="Darby A.C."/>
            <person name="Makepeace B.L."/>
        </authorList>
    </citation>
    <scope>NUCLEOTIDE SEQUENCE [LARGE SCALE GENOMIC DNA]</scope>
    <source>
        <strain evidence="14">UoL-WK</strain>
    </source>
</reference>
<evidence type="ECO:0000256" key="7">
    <source>
        <dbReference type="ARBA" id="ARBA00023136"/>
    </source>
</evidence>
<feature type="transmembrane region" description="Helical" evidence="12">
    <location>
        <begin position="110"/>
        <end position="131"/>
    </location>
</feature>
<keyword evidence="8" id="KW-1015">Disulfide bond</keyword>
<evidence type="ECO:0000256" key="4">
    <source>
        <dbReference type="ARBA" id="ARBA00022692"/>
    </source>
</evidence>
<dbReference type="InterPro" id="IPR017452">
    <property type="entry name" value="GPCR_Rhodpsn_7TM"/>
</dbReference>
<keyword evidence="5 12" id="KW-1133">Transmembrane helix</keyword>
<keyword evidence="10 11" id="KW-0807">Transducer</keyword>
<evidence type="ECO:0000313" key="14">
    <source>
        <dbReference type="EMBL" id="RWS01515.1"/>
    </source>
</evidence>
<dbReference type="PANTHER" id="PTHR24248">
    <property type="entry name" value="ADRENERGIC RECEPTOR-RELATED G-PROTEIN COUPLED RECEPTOR"/>
    <property type="match status" value="1"/>
</dbReference>
<keyword evidence="9 11" id="KW-0675">Receptor</keyword>
<feature type="transmembrane region" description="Helical" evidence="12">
    <location>
        <begin position="73"/>
        <end position="98"/>
    </location>
</feature>
<feature type="non-terminal residue" evidence="14">
    <location>
        <position position="221"/>
    </location>
</feature>
<keyword evidence="7 12" id="KW-0472">Membrane</keyword>
<sequence>NQSGIREKEARAANHEMNVTYENSLLFGIKSSVETIFISVGLGIVILCTAIGNLFVIYAIITDRVLRRVSNYLVLSLATTDLILACTVMPLGVLYAISGKWTFGAKICEVWTSADVLCCTASLLHLVAIAVDRYWAVTNVEYIRQRSAVIIGKMITAVWAVAIFTSLAPIFVFSDPHFEIRAEIENVCVVSQNVCYQIIATILSFYAPLVVILFLYWKIFK</sequence>
<evidence type="ECO:0000256" key="10">
    <source>
        <dbReference type="ARBA" id="ARBA00023224"/>
    </source>
</evidence>
<dbReference type="PANTHER" id="PTHR24248:SF199">
    <property type="entry name" value="IP13425P-RELATED"/>
    <property type="match status" value="1"/>
</dbReference>
<evidence type="ECO:0000256" key="3">
    <source>
        <dbReference type="ARBA" id="ARBA00022475"/>
    </source>
</evidence>
<proteinExistence type="inferred from homology"/>
<evidence type="ECO:0000259" key="13">
    <source>
        <dbReference type="PROSITE" id="PS50262"/>
    </source>
</evidence>
<dbReference type="GO" id="GO:0005886">
    <property type="term" value="C:plasma membrane"/>
    <property type="evidence" value="ECO:0007669"/>
    <property type="project" value="UniProtKB-SubCell"/>
</dbReference>
<feature type="transmembrane region" description="Helical" evidence="12">
    <location>
        <begin position="151"/>
        <end position="174"/>
    </location>
</feature>
<dbReference type="GO" id="GO:0043410">
    <property type="term" value="P:positive regulation of MAPK cascade"/>
    <property type="evidence" value="ECO:0007669"/>
    <property type="project" value="TreeGrafter"/>
</dbReference>
<dbReference type="Proteomes" id="UP000285301">
    <property type="component" value="Unassembled WGS sequence"/>
</dbReference>
<evidence type="ECO:0000313" key="15">
    <source>
        <dbReference type="EMBL" id="RWS01516.1"/>
    </source>
</evidence>
<evidence type="ECO:0000256" key="2">
    <source>
        <dbReference type="ARBA" id="ARBA00010663"/>
    </source>
</evidence>
<dbReference type="InterPro" id="IPR000276">
    <property type="entry name" value="GPCR_Rhodpsn"/>
</dbReference>
<keyword evidence="6 11" id="KW-0297">G-protein coupled receptor</keyword>
<feature type="transmembrane region" description="Helical" evidence="12">
    <location>
        <begin position="36"/>
        <end position="61"/>
    </location>
</feature>
<dbReference type="EMBL" id="NCKU01009069">
    <property type="protein sequence ID" value="RWS01515.1"/>
    <property type="molecule type" value="Genomic_DNA"/>
</dbReference>
<dbReference type="Gene3D" id="1.20.1070.10">
    <property type="entry name" value="Rhodopsin 7-helix transmembrane proteins"/>
    <property type="match status" value="1"/>
</dbReference>
<feature type="domain" description="G-protein coupled receptors family 1 profile" evidence="13">
    <location>
        <begin position="52"/>
        <end position="221"/>
    </location>
</feature>
<comment type="caution">
    <text evidence="14">The sequence shown here is derived from an EMBL/GenBank/DDBJ whole genome shotgun (WGS) entry which is preliminary data.</text>
</comment>
<keyword evidence="3" id="KW-1003">Cell membrane</keyword>
<evidence type="ECO:0000256" key="11">
    <source>
        <dbReference type="RuleBase" id="RU000688"/>
    </source>
</evidence>
<dbReference type="PROSITE" id="PS50262">
    <property type="entry name" value="G_PROTEIN_RECEP_F1_2"/>
    <property type="match status" value="1"/>
</dbReference>
<evidence type="ECO:0000313" key="16">
    <source>
        <dbReference type="Proteomes" id="UP000285301"/>
    </source>
</evidence>
<keyword evidence="4 11" id="KW-0812">Transmembrane</keyword>
<dbReference type="SUPFAM" id="SSF81321">
    <property type="entry name" value="Family A G protein-coupled receptor-like"/>
    <property type="match status" value="1"/>
</dbReference>
<keyword evidence="16" id="KW-1185">Reference proteome</keyword>
<dbReference type="OrthoDB" id="6416825at2759"/>
<evidence type="ECO:0000256" key="5">
    <source>
        <dbReference type="ARBA" id="ARBA00022989"/>
    </source>
</evidence>
<dbReference type="EMBL" id="NCKU01009068">
    <property type="protein sequence ID" value="RWS01516.1"/>
    <property type="molecule type" value="Genomic_DNA"/>
</dbReference>
<evidence type="ECO:0000256" key="8">
    <source>
        <dbReference type="ARBA" id="ARBA00023157"/>
    </source>
</evidence>
<gene>
    <name evidence="15" type="ORF">B4U79_03840</name>
    <name evidence="14" type="ORF">B4U79_05724</name>
</gene>
<dbReference type="AlphaFoldDB" id="A0A3S3Q181"/>
<dbReference type="STRING" id="1965070.A0A3S3Q181"/>
<evidence type="ECO:0000256" key="6">
    <source>
        <dbReference type="ARBA" id="ARBA00023040"/>
    </source>
</evidence>
<dbReference type="GO" id="GO:0004993">
    <property type="term" value="F:G protein-coupled serotonin receptor activity"/>
    <property type="evidence" value="ECO:0007669"/>
    <property type="project" value="UniProtKB-ARBA"/>
</dbReference>
<comment type="subcellular location">
    <subcellularLocation>
        <location evidence="1">Cell membrane</location>
        <topology evidence="1">Multi-pass membrane protein</topology>
    </subcellularLocation>
</comment>